<dbReference type="CDD" id="cd15831">
    <property type="entry name" value="BTAD"/>
    <property type="match status" value="1"/>
</dbReference>
<dbReference type="InterPro" id="IPR058852">
    <property type="entry name" value="HTH_77"/>
</dbReference>
<comment type="caution">
    <text evidence="6">The sequence shown here is derived from an EMBL/GenBank/DDBJ whole genome shotgun (WGS) entry which is preliminary data.</text>
</comment>
<dbReference type="PANTHER" id="PTHR47691">
    <property type="entry name" value="REGULATOR-RELATED"/>
    <property type="match status" value="1"/>
</dbReference>
<evidence type="ECO:0000256" key="1">
    <source>
        <dbReference type="ARBA" id="ARBA00005820"/>
    </source>
</evidence>
<dbReference type="Pfam" id="PF25872">
    <property type="entry name" value="HTH_77"/>
    <property type="match status" value="1"/>
</dbReference>
<dbReference type="Gene3D" id="1.10.10.10">
    <property type="entry name" value="Winged helix-like DNA-binding domain superfamily/Winged helix DNA-binding domain"/>
    <property type="match status" value="1"/>
</dbReference>
<sequence>MTVEFRLLGDVEALVDGVRLDIGHARQRCVLAALLVDANHPIPAEQLIDRVWSDRPPYSARGSLTSYLSRLRSLLAPVEGVRIARGPGGYALMADTSSIDLHRFREVVAEARDTEDAVAAAALFDRALVMWTGEPFASLDTPWVNDLRGALVAEQRSASLDRNDAALRAGRHAELLVELTAAQAGSPLDERLAGQLMLAQYRAGRQADALDTYRKMRQRLVDELGVEPGPSLRQVHQQILSGDSSNGAAENGKSPDGSPVPQGLIFHRPRSGLLRRATSFVGHAQEVARIVDALRAGPLVTLTGVGGVGKTRLAIEVARHEQEQFSDGVSICELAPVEHGNAIGHTIAAALRLRQQARLDIEESVIEYLRSREVLLVVDNCEHVLDAAAGLLERIVQHCPGITVLATSRQPLGVEGERIVVLPPLPVEDATRLFADRARASRPDFNLEQQPKGAVAEICRRVDCLPLGVELAAARMRVMSTLDVVRRLDGLGISRGGMRAAVPRHQSLTATIDWSYRMLTEPEQALFARLSVFAGSFDLDAAHGVCGAGAAEDGSELEDTLELLVGLVDKSMVVVRSVADRTRYGVLETLRAYGRDRLQEQGIDRQLIKQHAAYFTQLAERAAVGLHTAEEREWVERMLPDYDNLRTAFEHAMADDDVDLALRLVAANTELVGVRVGYELGDWAERAVAVADPDHPLFAAVVGAAARVAWVRGDFTRARRLVNLAEGRVPGRGTARVAYPEDVLADVVLFEGDASGFLAYWDKEVTLARGNDDPIRLVHTICVLATCQVVLGNPDTALPAAQEAVEVADRTGNPTAQSTAYFTLAYLLKKSEPERALTLFDDAARLAGGVQNFWWYGIALMEAAATRAVHGDPVQAAGLFVEVLDHWDRVGDWAQQWLSLRHVTRLLARLGADEDAVFLHYALLKAAKPSPLHADQLALLKDRLGADCFDTYAASVADGSAVVARARSGLQRYAEDAMFAV</sequence>
<dbReference type="AlphaFoldDB" id="A0A1X0A1Y2"/>
<dbReference type="GO" id="GO:0043531">
    <property type="term" value="F:ADP binding"/>
    <property type="evidence" value="ECO:0007669"/>
    <property type="project" value="InterPro"/>
</dbReference>
<dbReference type="PRINTS" id="PR00364">
    <property type="entry name" value="DISEASERSIST"/>
</dbReference>
<dbReference type="GO" id="GO:0000160">
    <property type="term" value="P:phosphorelay signal transduction system"/>
    <property type="evidence" value="ECO:0007669"/>
    <property type="project" value="InterPro"/>
</dbReference>
<feature type="region of interest" description="Disordered" evidence="4">
    <location>
        <begin position="242"/>
        <end position="263"/>
    </location>
</feature>
<dbReference type="SUPFAM" id="SSF48452">
    <property type="entry name" value="TPR-like"/>
    <property type="match status" value="2"/>
</dbReference>
<comment type="similarity">
    <text evidence="1">Belongs to the AfsR/DnrI/RedD regulatory family.</text>
</comment>
<keyword evidence="7" id="KW-1185">Reference proteome</keyword>
<evidence type="ECO:0000313" key="6">
    <source>
        <dbReference type="EMBL" id="ORA23885.1"/>
    </source>
</evidence>
<name>A0A1X0A1Y2_MYCAN</name>
<feature type="DNA-binding region" description="OmpR/PhoB-type" evidence="3">
    <location>
        <begin position="1"/>
        <end position="94"/>
    </location>
</feature>
<evidence type="ECO:0000259" key="5">
    <source>
        <dbReference type="PROSITE" id="PS51755"/>
    </source>
</evidence>
<dbReference type="Gene3D" id="1.25.40.10">
    <property type="entry name" value="Tetratricopeptide repeat domain"/>
    <property type="match status" value="2"/>
</dbReference>
<evidence type="ECO:0000256" key="4">
    <source>
        <dbReference type="SAM" id="MobiDB-lite"/>
    </source>
</evidence>
<protein>
    <submittedName>
        <fullName evidence="6">AfsR family transcriptional regulator</fullName>
    </submittedName>
</protein>
<dbReference type="EMBL" id="MVHE01000006">
    <property type="protein sequence ID" value="ORA23885.1"/>
    <property type="molecule type" value="Genomic_DNA"/>
</dbReference>
<reference evidence="6 7" key="1">
    <citation type="submission" date="2017-02" db="EMBL/GenBank/DDBJ databases">
        <title>The new phylogeny of genus Mycobacterium.</title>
        <authorList>
            <person name="Tortoli E."/>
            <person name="Trovato A."/>
            <person name="Cirillo D.M."/>
        </authorList>
    </citation>
    <scope>NUCLEOTIDE SEQUENCE [LARGE SCALE GENOMIC DNA]</scope>
    <source>
        <strain evidence="6 7">DSM 45057</strain>
    </source>
</reference>
<dbReference type="SUPFAM" id="SSF46894">
    <property type="entry name" value="C-terminal effector domain of the bipartite response regulators"/>
    <property type="match status" value="1"/>
</dbReference>
<feature type="domain" description="OmpR/PhoB-type" evidence="5">
    <location>
        <begin position="1"/>
        <end position="94"/>
    </location>
</feature>
<evidence type="ECO:0000256" key="2">
    <source>
        <dbReference type="ARBA" id="ARBA00023125"/>
    </source>
</evidence>
<dbReference type="InterPro" id="IPR036388">
    <property type="entry name" value="WH-like_DNA-bd_sf"/>
</dbReference>
<evidence type="ECO:0000256" key="3">
    <source>
        <dbReference type="PROSITE-ProRule" id="PRU01091"/>
    </source>
</evidence>
<dbReference type="InterPro" id="IPR002182">
    <property type="entry name" value="NB-ARC"/>
</dbReference>
<dbReference type="RefSeq" id="WP_083112367.1">
    <property type="nucleotide sequence ID" value="NZ_JACKTS010000016.1"/>
</dbReference>
<gene>
    <name evidence="6" type="ORF">BST12_07005</name>
</gene>
<dbReference type="InterPro" id="IPR027417">
    <property type="entry name" value="P-loop_NTPase"/>
</dbReference>
<dbReference type="SMART" id="SM00862">
    <property type="entry name" value="Trans_reg_C"/>
    <property type="match status" value="1"/>
</dbReference>
<dbReference type="Gene3D" id="3.40.50.300">
    <property type="entry name" value="P-loop containing nucleotide triphosphate hydrolases"/>
    <property type="match status" value="1"/>
</dbReference>
<dbReference type="InterPro" id="IPR016032">
    <property type="entry name" value="Sig_transdc_resp-reg_C-effctor"/>
</dbReference>
<dbReference type="GO" id="GO:0003677">
    <property type="term" value="F:DNA binding"/>
    <property type="evidence" value="ECO:0007669"/>
    <property type="project" value="UniProtKB-UniRule"/>
</dbReference>
<dbReference type="Proteomes" id="UP000192284">
    <property type="component" value="Unassembled WGS sequence"/>
</dbReference>
<dbReference type="SMART" id="SM01043">
    <property type="entry name" value="BTAD"/>
    <property type="match status" value="1"/>
</dbReference>
<dbReference type="Pfam" id="PF00931">
    <property type="entry name" value="NB-ARC"/>
    <property type="match status" value="1"/>
</dbReference>
<dbReference type="InterPro" id="IPR001867">
    <property type="entry name" value="OmpR/PhoB-type_DNA-bd"/>
</dbReference>
<organism evidence="6 7">
    <name type="scientific">Mycobacterium angelicum</name>
    <dbReference type="NCBI Taxonomy" id="470074"/>
    <lineage>
        <taxon>Bacteria</taxon>
        <taxon>Bacillati</taxon>
        <taxon>Actinomycetota</taxon>
        <taxon>Actinomycetes</taxon>
        <taxon>Mycobacteriales</taxon>
        <taxon>Mycobacteriaceae</taxon>
        <taxon>Mycobacterium</taxon>
    </lineage>
</organism>
<dbReference type="InterPro" id="IPR005158">
    <property type="entry name" value="BTAD"/>
</dbReference>
<dbReference type="PROSITE" id="PS51755">
    <property type="entry name" value="OMPR_PHOB"/>
    <property type="match status" value="1"/>
</dbReference>
<evidence type="ECO:0000313" key="7">
    <source>
        <dbReference type="Proteomes" id="UP000192284"/>
    </source>
</evidence>
<dbReference type="InterPro" id="IPR011990">
    <property type="entry name" value="TPR-like_helical_dom_sf"/>
</dbReference>
<accession>A0A1X0A1Y2</accession>
<dbReference type="GO" id="GO:0006355">
    <property type="term" value="P:regulation of DNA-templated transcription"/>
    <property type="evidence" value="ECO:0007669"/>
    <property type="project" value="InterPro"/>
</dbReference>
<dbReference type="SUPFAM" id="SSF52540">
    <property type="entry name" value="P-loop containing nucleoside triphosphate hydrolases"/>
    <property type="match status" value="1"/>
</dbReference>
<dbReference type="OrthoDB" id="9812579at2"/>
<keyword evidence="2 3" id="KW-0238">DNA-binding</keyword>
<dbReference type="PANTHER" id="PTHR47691:SF3">
    <property type="entry name" value="HTH-TYPE TRANSCRIPTIONAL REGULATOR RV0890C-RELATED"/>
    <property type="match status" value="1"/>
</dbReference>
<proteinExistence type="inferred from homology"/>
<dbReference type="Pfam" id="PF03704">
    <property type="entry name" value="BTAD"/>
    <property type="match status" value="1"/>
</dbReference>